<dbReference type="InterPro" id="IPR013325">
    <property type="entry name" value="RNA_pol_sigma_r2"/>
</dbReference>
<name>A0ABR6UCZ3_9ACTN</name>
<dbReference type="Pfam" id="PF13490">
    <property type="entry name" value="zf-HC2"/>
    <property type="match status" value="1"/>
</dbReference>
<keyword evidence="10" id="KW-1185">Reference proteome</keyword>
<evidence type="ECO:0000259" key="8">
    <source>
        <dbReference type="Pfam" id="PF13490"/>
    </source>
</evidence>
<dbReference type="Proteomes" id="UP000604001">
    <property type="component" value="Unassembled WGS sequence"/>
</dbReference>
<keyword evidence="2" id="KW-0805">Transcription regulation</keyword>
<evidence type="ECO:0000256" key="4">
    <source>
        <dbReference type="ARBA" id="ARBA00023125"/>
    </source>
</evidence>
<dbReference type="Gene3D" id="1.10.1740.10">
    <property type="match status" value="1"/>
</dbReference>
<dbReference type="EMBL" id="JACMYC010000019">
    <property type="protein sequence ID" value="MBC2962327.1"/>
    <property type="molecule type" value="Genomic_DNA"/>
</dbReference>
<evidence type="ECO:0000256" key="5">
    <source>
        <dbReference type="ARBA" id="ARBA00023163"/>
    </source>
</evidence>
<keyword evidence="3" id="KW-0731">Sigma factor</keyword>
<dbReference type="InterPro" id="IPR013324">
    <property type="entry name" value="RNA_pol_sigma_r3/r4-like"/>
</dbReference>
<accession>A0ABR6UCZ3</accession>
<evidence type="ECO:0000256" key="6">
    <source>
        <dbReference type="SAM" id="MobiDB-lite"/>
    </source>
</evidence>
<feature type="domain" description="Putative zinc-finger" evidence="8">
    <location>
        <begin position="200"/>
        <end position="233"/>
    </location>
</feature>
<dbReference type="SUPFAM" id="SSF88946">
    <property type="entry name" value="Sigma2 domain of RNA polymerase sigma factors"/>
    <property type="match status" value="1"/>
</dbReference>
<evidence type="ECO:0000256" key="2">
    <source>
        <dbReference type="ARBA" id="ARBA00023015"/>
    </source>
</evidence>
<dbReference type="SUPFAM" id="SSF88659">
    <property type="entry name" value="Sigma3 and sigma4 domains of RNA polymerase sigma factors"/>
    <property type="match status" value="1"/>
</dbReference>
<dbReference type="PANTHER" id="PTHR43133">
    <property type="entry name" value="RNA POLYMERASE ECF-TYPE SIGMA FACTO"/>
    <property type="match status" value="1"/>
</dbReference>
<dbReference type="RefSeq" id="WP_186347502.1">
    <property type="nucleotide sequence ID" value="NZ_JACMYC010000019.1"/>
</dbReference>
<gene>
    <name evidence="9" type="ORF">H7344_18725</name>
</gene>
<evidence type="ECO:0000313" key="10">
    <source>
        <dbReference type="Proteomes" id="UP000604001"/>
    </source>
</evidence>
<dbReference type="PANTHER" id="PTHR43133:SF8">
    <property type="entry name" value="RNA POLYMERASE SIGMA FACTOR HI_1459-RELATED"/>
    <property type="match status" value="1"/>
</dbReference>
<feature type="non-terminal residue" evidence="9">
    <location>
        <position position="401"/>
    </location>
</feature>
<feature type="region of interest" description="Disordered" evidence="6">
    <location>
        <begin position="324"/>
        <end position="376"/>
    </location>
</feature>
<feature type="domain" description="RNA polymerase sigma-70 region 2" evidence="7">
    <location>
        <begin position="28"/>
        <end position="95"/>
    </location>
</feature>
<keyword evidence="5" id="KW-0804">Transcription</keyword>
<protein>
    <submittedName>
        <fullName evidence="9">Sigma-70 family RNA polymerase sigma factor</fullName>
    </submittedName>
</protein>
<evidence type="ECO:0000259" key="7">
    <source>
        <dbReference type="Pfam" id="PF04542"/>
    </source>
</evidence>
<dbReference type="Gene3D" id="1.10.10.10">
    <property type="entry name" value="Winged helix-like DNA-binding domain superfamily/Winged helix DNA-binding domain"/>
    <property type="match status" value="1"/>
</dbReference>
<comment type="caution">
    <text evidence="9">The sequence shown here is derived from an EMBL/GenBank/DDBJ whole genome shotgun (WGS) entry which is preliminary data.</text>
</comment>
<comment type="similarity">
    <text evidence="1">Belongs to the sigma-70 factor family. ECF subfamily.</text>
</comment>
<dbReference type="InterPro" id="IPR014284">
    <property type="entry name" value="RNA_pol_sigma-70_dom"/>
</dbReference>
<keyword evidence="4" id="KW-0238">DNA-binding</keyword>
<feature type="compositionally biased region" description="Low complexity" evidence="6">
    <location>
        <begin position="115"/>
        <end position="125"/>
    </location>
</feature>
<evidence type="ECO:0000313" key="9">
    <source>
        <dbReference type="EMBL" id="MBC2962327.1"/>
    </source>
</evidence>
<sequence>MSIAPLATDDARLIARARERDDEATAELFERHHAAAYRYARVLSDAATADDLVSEAFAKVLQRLHDGGGPDQALRPYLLATVRNCHVDHVRRNRRLVPVDDQDLPGEPPATQAFGAGSPEVPGSSSAAESAVVLEALRSLPERWQLVLWHTAVEAEDHQTVGQLLGIKANAVAALASRAREGLRRAYLAAHVSGADDAVCRATREQLPSLVRGRLGVRHTAAVEQHLEGCLDCETCRRELVLLNNRVGALLAPAVLGATGTTYLGASGGAGGAGGDGPDGPDLDRVDHAARWTRRTKRRAAAVVAAAAVAVTAGAVLALQSGPGPDRAVAEPAPLPPSESAAPAPSATPSEVPSENPTASPSRRGPSAAPRTAPAVAPAVPAAPFAPVAPPAAPGSPAPPA</sequence>
<organism evidence="9 10">
    <name type="scientific">Nocardioides deserti</name>
    <dbReference type="NCBI Taxonomy" id="1588644"/>
    <lineage>
        <taxon>Bacteria</taxon>
        <taxon>Bacillati</taxon>
        <taxon>Actinomycetota</taxon>
        <taxon>Actinomycetes</taxon>
        <taxon>Propionibacteriales</taxon>
        <taxon>Nocardioidaceae</taxon>
        <taxon>Nocardioides</taxon>
    </lineage>
</organism>
<dbReference type="Pfam" id="PF04542">
    <property type="entry name" value="Sigma70_r2"/>
    <property type="match status" value="1"/>
</dbReference>
<proteinExistence type="inferred from homology"/>
<evidence type="ECO:0000256" key="3">
    <source>
        <dbReference type="ARBA" id="ARBA00023082"/>
    </source>
</evidence>
<evidence type="ECO:0000256" key="1">
    <source>
        <dbReference type="ARBA" id="ARBA00010641"/>
    </source>
</evidence>
<feature type="compositionally biased region" description="Low complexity" evidence="6">
    <location>
        <begin position="338"/>
        <end position="355"/>
    </location>
</feature>
<dbReference type="InterPro" id="IPR027383">
    <property type="entry name" value="Znf_put"/>
</dbReference>
<dbReference type="NCBIfam" id="TIGR02937">
    <property type="entry name" value="sigma70-ECF"/>
    <property type="match status" value="1"/>
</dbReference>
<dbReference type="InterPro" id="IPR036388">
    <property type="entry name" value="WH-like_DNA-bd_sf"/>
</dbReference>
<feature type="region of interest" description="Disordered" evidence="6">
    <location>
        <begin position="98"/>
        <end position="125"/>
    </location>
</feature>
<reference evidence="9 10" key="1">
    <citation type="submission" date="2020-08" db="EMBL/GenBank/DDBJ databases">
        <title>novel species in genus Nocardioides.</title>
        <authorList>
            <person name="Zhang G."/>
        </authorList>
    </citation>
    <scope>NUCLEOTIDE SEQUENCE [LARGE SCALE GENOMIC DNA]</scope>
    <source>
        <strain evidence="9 10">SC8A-24</strain>
    </source>
</reference>
<dbReference type="InterPro" id="IPR039425">
    <property type="entry name" value="RNA_pol_sigma-70-like"/>
</dbReference>
<dbReference type="InterPro" id="IPR007627">
    <property type="entry name" value="RNA_pol_sigma70_r2"/>
</dbReference>
<feature type="compositionally biased region" description="Low complexity" evidence="6">
    <location>
        <begin position="366"/>
        <end position="376"/>
    </location>
</feature>